<feature type="region of interest" description="Disordered" evidence="2">
    <location>
        <begin position="983"/>
        <end position="1032"/>
    </location>
</feature>
<comment type="caution">
    <text evidence="3">The sequence shown here is derived from an EMBL/GenBank/DDBJ whole genome shotgun (WGS) entry which is preliminary data.</text>
</comment>
<evidence type="ECO:0000313" key="4">
    <source>
        <dbReference type="Proteomes" id="UP001591681"/>
    </source>
</evidence>
<evidence type="ECO:0008006" key="5">
    <source>
        <dbReference type="Google" id="ProtNLM"/>
    </source>
</evidence>
<protein>
    <recommendedName>
        <fullName evidence="5">Coiled-coil domain-containing protein 73</fullName>
    </recommendedName>
</protein>
<keyword evidence="4" id="KW-1185">Reference proteome</keyword>
<feature type="compositionally biased region" description="Polar residues" evidence="2">
    <location>
        <begin position="874"/>
        <end position="884"/>
    </location>
</feature>
<evidence type="ECO:0000256" key="2">
    <source>
        <dbReference type="SAM" id="MobiDB-lite"/>
    </source>
</evidence>
<feature type="coiled-coil region" evidence="1">
    <location>
        <begin position="260"/>
        <end position="340"/>
    </location>
</feature>
<feature type="compositionally biased region" description="Low complexity" evidence="2">
    <location>
        <begin position="926"/>
        <end position="938"/>
    </location>
</feature>
<proteinExistence type="predicted"/>
<feature type="compositionally biased region" description="Low complexity" evidence="2">
    <location>
        <begin position="660"/>
        <end position="673"/>
    </location>
</feature>
<sequence length="1062" mass="114715">MEEAKVRLFSFSFCHFCFPAFLFSEATADASLLFFDKFITPPQGKHQLTAELREKEMTSLKEELKSLQLCKYSLEKKLSELEQKLELQSQSKDGHLKQLGEVEQRFGVVSRQCAILKQAHDRLQQNGTTRQPHTPLKGVLPSLCVHFFIAVEEAVKINKKLTALNKSQASKINTLTQDAERLNGELIKAKVLSAYQSGEDSSGLKESERQIQQLQQRLRMETELNKKLQTENDGAHLEKQEVINSLQHTQQLLHTQTQALSRSQAELLAQREEYQDLKRQHELVLEEAKGKEERFGRLKEECKNDNILWEKEKRVLQEQLQAQQEELGSVREAYEHLHDKHKQLTCARLQTENIHSLKYEGMHSKDGTGVQTDGQPSISVSFEEQIDSQSATQSGAQGNDTTHSEPVPGQLESTVTDKRIHPTEVQHMALVDPPSRQTSDTHAGTQPPHVDLPPSQHPGEEEVTRQSCPSDKSGLGPTGSPAFIALSGSERDVRDARDAPSNAAMSTLTDLNKNQASGIHETSQASTSFNVDELSSADKGSSSNSMVCRREGLSVLETSSVYDGESDPGAEGKGEVGVQQTLCIPEARQAPSPDKAPDSPAVSLTAAQGPVCAQPQFQTPAAQASPPSAPIIQKAGEGETDDSTQEAGQAGQCGSDRPTEVTTVTQQNDTTDVLPGPDTPISQLQHPAESASTQRPGQSQCDLFSAGLQSSNRLSICAVETQVLHSQSVECSPVPAERTGAAKVACAQRSIPAAAADTNCSFVPAHLRSPELYPPTSPDTEADPPQVAGPSEQPCTSDCKKDQSNIPADASVASQTSKTSSETGADERSPCRAADPIGSSGTKTHRPSFVWGARAKSPPLMSSHGGAERARCVTQGSPVCTMSQPAPGPAVSEHRSATPRRFLETSSAFPTPIFQQDRLNKRDSTAYARSAGASEGAGSDPGHKAEKSKDWNAIRRSISEMSTGMESRVSIAFSSAASGALTSLSEGNGLRQDCTPSQSRTHPRHHSSGGTTGQAAAEGCTQSSQGRLEQRPVVNIRAEIAKLEQFLSSEGVSLPKKSKVEE</sequence>
<dbReference type="Pfam" id="PF15818">
    <property type="entry name" value="CCDC73"/>
    <property type="match status" value="2"/>
</dbReference>
<evidence type="ECO:0000256" key="1">
    <source>
        <dbReference type="SAM" id="Coils"/>
    </source>
</evidence>
<feature type="region of interest" description="Disordered" evidence="2">
    <location>
        <begin position="429"/>
        <end position="699"/>
    </location>
</feature>
<dbReference type="Proteomes" id="UP001591681">
    <property type="component" value="Unassembled WGS sequence"/>
</dbReference>
<name>A0ABD1K4F0_9TELE</name>
<feature type="region of interest" description="Disordered" evidence="2">
    <location>
        <begin position="770"/>
        <end position="965"/>
    </location>
</feature>
<feature type="compositionally biased region" description="Polar residues" evidence="2">
    <location>
        <begin position="812"/>
        <end position="823"/>
    </location>
</feature>
<feature type="compositionally biased region" description="Low complexity" evidence="2">
    <location>
        <begin position="590"/>
        <end position="601"/>
    </location>
</feature>
<dbReference type="EMBL" id="JBHFQA010000009">
    <property type="protein sequence ID" value="KAL2094005.1"/>
    <property type="molecule type" value="Genomic_DNA"/>
</dbReference>
<feature type="compositionally biased region" description="Low complexity" evidence="2">
    <location>
        <begin position="613"/>
        <end position="633"/>
    </location>
</feature>
<organism evidence="3 4">
    <name type="scientific">Coilia grayii</name>
    <name type="common">Gray's grenadier anchovy</name>
    <dbReference type="NCBI Taxonomy" id="363190"/>
    <lineage>
        <taxon>Eukaryota</taxon>
        <taxon>Metazoa</taxon>
        <taxon>Chordata</taxon>
        <taxon>Craniata</taxon>
        <taxon>Vertebrata</taxon>
        <taxon>Euteleostomi</taxon>
        <taxon>Actinopterygii</taxon>
        <taxon>Neopterygii</taxon>
        <taxon>Teleostei</taxon>
        <taxon>Clupei</taxon>
        <taxon>Clupeiformes</taxon>
        <taxon>Clupeoidei</taxon>
        <taxon>Engraulidae</taxon>
        <taxon>Coilinae</taxon>
        <taxon>Coilia</taxon>
    </lineage>
</organism>
<dbReference type="PANTHER" id="PTHR28660:SF1">
    <property type="entry name" value="COILED-COIL DOMAIN-CONTAINING PROTEIN 73"/>
    <property type="match status" value="1"/>
</dbReference>
<feature type="compositionally biased region" description="Basic and acidic residues" evidence="2">
    <location>
        <begin position="941"/>
        <end position="953"/>
    </location>
</feature>
<feature type="compositionally biased region" description="Polar residues" evidence="2">
    <location>
        <begin position="435"/>
        <end position="444"/>
    </location>
</feature>
<dbReference type="AlphaFoldDB" id="A0ABD1K4F0"/>
<feature type="region of interest" description="Disordered" evidence="2">
    <location>
        <begin position="384"/>
        <end position="415"/>
    </location>
</feature>
<dbReference type="InterPro" id="IPR031650">
    <property type="entry name" value="CCDC73"/>
</dbReference>
<feature type="coiled-coil region" evidence="1">
    <location>
        <begin position="64"/>
        <end position="98"/>
    </location>
</feature>
<feature type="compositionally biased region" description="Polar residues" evidence="2">
    <location>
        <begin position="384"/>
        <end position="401"/>
    </location>
</feature>
<feature type="coiled-coil region" evidence="1">
    <location>
        <begin position="165"/>
        <end position="231"/>
    </location>
</feature>
<feature type="compositionally biased region" description="Polar residues" evidence="2">
    <location>
        <begin position="680"/>
        <end position="699"/>
    </location>
</feature>
<reference evidence="3 4" key="1">
    <citation type="submission" date="2024-09" db="EMBL/GenBank/DDBJ databases">
        <title>A chromosome-level genome assembly of Gray's grenadier anchovy, Coilia grayii.</title>
        <authorList>
            <person name="Fu Z."/>
        </authorList>
    </citation>
    <scope>NUCLEOTIDE SEQUENCE [LARGE SCALE GENOMIC DNA]</scope>
    <source>
        <strain evidence="3">G4</strain>
        <tissue evidence="3">Muscle</tissue>
    </source>
</reference>
<feature type="compositionally biased region" description="Polar residues" evidence="2">
    <location>
        <begin position="503"/>
        <end position="530"/>
    </location>
</feature>
<evidence type="ECO:0000313" key="3">
    <source>
        <dbReference type="EMBL" id="KAL2094005.1"/>
    </source>
</evidence>
<feature type="compositionally biased region" description="Basic and acidic residues" evidence="2">
    <location>
        <begin position="489"/>
        <end position="498"/>
    </location>
</feature>
<dbReference type="PANTHER" id="PTHR28660">
    <property type="entry name" value="COILED-COIL DOMAIN-CONTAINING PROTEIN 73"/>
    <property type="match status" value="1"/>
</dbReference>
<keyword evidence="1" id="KW-0175">Coiled coil</keyword>
<gene>
    <name evidence="3" type="ORF">ACEWY4_011317</name>
</gene>
<accession>A0ABD1K4F0</accession>